<feature type="chain" id="PRO_5003140528" evidence="1">
    <location>
        <begin position="23"/>
        <end position="129"/>
    </location>
</feature>
<dbReference type="RefSeq" id="WP_013299352.1">
    <property type="nucleotide sequence ID" value="NC_014414.1"/>
</dbReference>
<dbReference type="PROSITE" id="PS51257">
    <property type="entry name" value="PROKAR_LIPOPROTEIN"/>
    <property type="match status" value="1"/>
</dbReference>
<dbReference type="AlphaFoldDB" id="E0TBK3"/>
<protein>
    <submittedName>
        <fullName evidence="2">Chaperonin GroEL</fullName>
    </submittedName>
</protein>
<evidence type="ECO:0000256" key="1">
    <source>
        <dbReference type="SAM" id="SignalP"/>
    </source>
</evidence>
<dbReference type="KEGG" id="pbr:PB2503_01497"/>
<dbReference type="EMBL" id="CP002156">
    <property type="protein sequence ID" value="ADM08378.1"/>
    <property type="molecule type" value="Genomic_DNA"/>
</dbReference>
<organism evidence="2 3">
    <name type="scientific">Parvularcula bermudensis (strain ATCC BAA-594 / HTCC2503 / KCTC 12087)</name>
    <dbReference type="NCBI Taxonomy" id="314260"/>
    <lineage>
        <taxon>Bacteria</taxon>
        <taxon>Pseudomonadati</taxon>
        <taxon>Pseudomonadota</taxon>
        <taxon>Alphaproteobacteria</taxon>
        <taxon>Parvularculales</taxon>
        <taxon>Parvularculaceae</taxon>
        <taxon>Parvularcula</taxon>
    </lineage>
</organism>
<dbReference type="Proteomes" id="UP000001302">
    <property type="component" value="Chromosome"/>
</dbReference>
<evidence type="ECO:0000313" key="3">
    <source>
        <dbReference type="Proteomes" id="UP000001302"/>
    </source>
</evidence>
<evidence type="ECO:0000313" key="2">
    <source>
        <dbReference type="EMBL" id="ADM08378.1"/>
    </source>
</evidence>
<gene>
    <name evidence="2" type="ordered locus">PB2503_01497</name>
</gene>
<name>E0TBK3_PARBH</name>
<proteinExistence type="predicted"/>
<dbReference type="HOGENOM" id="CLU_1946708_0_0_5"/>
<dbReference type="STRING" id="314260.PB2503_01497"/>
<sequence>MTPSPLRLCLLFVLAVGSAACAASPAGGTDAPLLTPALLIGDEDDARAVIRQTLAEALARPSLALGPTELHRSSLIPLLPPPSANAPGKSLARPQTVTLAHSEAQCWLTGGPLPRPLRLPPLLRCRAEG</sequence>
<keyword evidence="1" id="KW-0732">Signal</keyword>
<accession>E0TBK3</accession>
<keyword evidence="3" id="KW-1185">Reference proteome</keyword>
<reference evidence="2 3" key="2">
    <citation type="journal article" date="2011" name="J. Bacteriol.">
        <title>Complete genome sequence of strain HTCC2503T of Parvularcula bermudensis, the type species of the order "Parvularculales" in the class Alphaproteobacteria.</title>
        <authorList>
            <person name="Oh H.M."/>
            <person name="Kang I."/>
            <person name="Vergin K.L."/>
            <person name="Kang D."/>
            <person name="Rhee K.H."/>
            <person name="Giovannoni S.J."/>
            <person name="Cho J.C."/>
        </authorList>
    </citation>
    <scope>NUCLEOTIDE SEQUENCE [LARGE SCALE GENOMIC DNA]</scope>
    <source>
        <strain evidence="3">ATCC BAA-594 / HTCC2503 / KCTC 12087</strain>
    </source>
</reference>
<reference evidence="3" key="1">
    <citation type="submission" date="2010-08" db="EMBL/GenBank/DDBJ databases">
        <title>Genome sequence of Parvularcula bermudensis HTCC2503.</title>
        <authorList>
            <person name="Kang D.-M."/>
            <person name="Oh H.-M."/>
            <person name="Cho J.-C."/>
        </authorList>
    </citation>
    <scope>NUCLEOTIDE SEQUENCE [LARGE SCALE GENOMIC DNA]</scope>
    <source>
        <strain evidence="3">ATCC BAA-594 / HTCC2503 / KCTC 12087</strain>
    </source>
</reference>
<feature type="signal peptide" evidence="1">
    <location>
        <begin position="1"/>
        <end position="22"/>
    </location>
</feature>